<reference evidence="4 5" key="1">
    <citation type="journal article" date="2021" name="Sci. Rep.">
        <title>The genome of the diatom Chaetoceros tenuissimus carries an ancient integrated fragment of an extant virus.</title>
        <authorList>
            <person name="Hongo Y."/>
            <person name="Kimura K."/>
            <person name="Takaki Y."/>
            <person name="Yoshida Y."/>
            <person name="Baba S."/>
            <person name="Kobayashi G."/>
            <person name="Nagasaki K."/>
            <person name="Hano T."/>
            <person name="Tomaru Y."/>
        </authorList>
    </citation>
    <scope>NUCLEOTIDE SEQUENCE [LARGE SCALE GENOMIC DNA]</scope>
    <source>
        <strain evidence="4 5">NIES-3715</strain>
    </source>
</reference>
<dbReference type="SUPFAM" id="SSF51569">
    <property type="entry name" value="Aldolase"/>
    <property type="match status" value="1"/>
</dbReference>
<sequence length="796" mass="86607">MKFSDKSLALAVLSLVSVTTNSFSISSKNVVSVKAPMQSPSMFAQALDMNKSCNAMTSSTKLCVASSSSISSTSIEKRVGKFQFDVYDKPVIIIGNSGASDELNRIAKSFATSVSNGMDIDEESINAKGKSDAIIIDPAAVSDDEKSAALDKVKEFYSNDYLVVFVNVQGQNGDSEQTLIDNSDYELCIKAEDSADDEKFENMEWQFQRLLARALLPLAVPGSSEPSINTADLTMGDNAFFLSLSFPKITDAEPYIEAMCQDVDAMEFRADLLECRDDRFELLYSLQKIREMCRQHATRAPVLPYLGEVIDDSLPVVYTVRTAHQAGTYPDDEEGIAKMFDLLQLGLRGGVEVLDVESAWDADKTDKILKQVEDRYATQVLGSHHVVGEKVSDEEALAINRRCGLGGRAHGAKVVLSIEEEKDDHQALYAGQKSREIAAEAGEPVIPHLGLILGDVGKYSRVLNIPFTPVTHESLPFVAAPGQMTASELMATRLIMGLVPPMKYGILGHNISYSVSPAMQGAAFAAARLPHSYGLIDMPDVEEFVNSDLWNDEVFGGCSVTIPHKQAIIPHLDELTEAAQEIGAVNTVIVKKPVEEGESRTLIGDNTDWKGIFNPLNRQLGSGSSSEKVGVALILGGGGTARAAAYAATQLGLEKVYYNRTPAKAEDLAKAFGGTVALSTEEEGPDSIGSILEGMNGEARVVISTLPAAAEFELPSWFVENAKSADRKPIIFDVNYKPYWTNLLRQADDQDFPIVRGSEMLWEQGVGQFELWTGRTAPYKVMKEVVLANCLPKEEE</sequence>
<dbReference type="InterPro" id="IPR013785">
    <property type="entry name" value="Aldolase_TIM"/>
</dbReference>
<comment type="caution">
    <text evidence="4">The sequence shown here is derived from an EMBL/GenBank/DDBJ whole genome shotgun (WGS) entry which is preliminary data.</text>
</comment>
<dbReference type="PANTHER" id="PTHR21089:SF1">
    <property type="entry name" value="BIFUNCTIONAL 3-DEHYDROQUINATE DEHYDRATASE_SHIKIMATE DEHYDROGENASE, CHLOROPLASTIC"/>
    <property type="match status" value="1"/>
</dbReference>
<feature type="domain" description="SDH C-terminal" evidence="3">
    <location>
        <begin position="757"/>
        <end position="787"/>
    </location>
</feature>
<evidence type="ECO:0000313" key="4">
    <source>
        <dbReference type="EMBL" id="GFH45094.1"/>
    </source>
</evidence>
<dbReference type="InterPro" id="IPR013708">
    <property type="entry name" value="Shikimate_DH-bd_N"/>
</dbReference>
<dbReference type="GO" id="GO:0019632">
    <property type="term" value="P:shikimate metabolic process"/>
    <property type="evidence" value="ECO:0007669"/>
    <property type="project" value="TreeGrafter"/>
</dbReference>
<dbReference type="GO" id="GO:0004764">
    <property type="term" value="F:shikimate 3-dehydrogenase (NADP+) activity"/>
    <property type="evidence" value="ECO:0007669"/>
    <property type="project" value="InterPro"/>
</dbReference>
<dbReference type="InterPro" id="IPR046346">
    <property type="entry name" value="Aminoacid_DH-like_N_sf"/>
</dbReference>
<dbReference type="GO" id="GO:0005829">
    <property type="term" value="C:cytosol"/>
    <property type="evidence" value="ECO:0007669"/>
    <property type="project" value="TreeGrafter"/>
</dbReference>
<dbReference type="Gene3D" id="3.20.20.70">
    <property type="entry name" value="Aldolase class I"/>
    <property type="match status" value="1"/>
</dbReference>
<keyword evidence="1" id="KW-0732">Signal</keyword>
<dbReference type="InterPro" id="IPR041121">
    <property type="entry name" value="SDH_C"/>
</dbReference>
<evidence type="ECO:0000259" key="3">
    <source>
        <dbReference type="Pfam" id="PF18317"/>
    </source>
</evidence>
<feature type="domain" description="Shikimate dehydrogenase substrate binding N-terminal" evidence="2">
    <location>
        <begin position="506"/>
        <end position="588"/>
    </location>
</feature>
<dbReference type="CDD" id="cd00502">
    <property type="entry name" value="DHQase_I"/>
    <property type="match status" value="1"/>
</dbReference>
<dbReference type="Gene3D" id="3.40.50.10860">
    <property type="entry name" value="Leucine Dehydrogenase, chain A, domain 1"/>
    <property type="match status" value="1"/>
</dbReference>
<dbReference type="Pfam" id="PF18317">
    <property type="entry name" value="SDH_C"/>
    <property type="match status" value="1"/>
</dbReference>
<feature type="signal peptide" evidence="1">
    <location>
        <begin position="1"/>
        <end position="22"/>
    </location>
</feature>
<protein>
    <submittedName>
        <fullName evidence="4">3-dehydroquinate dehydratase / shikimate dehydrogenase</fullName>
    </submittedName>
</protein>
<feature type="chain" id="PRO_5042250453" evidence="1">
    <location>
        <begin position="23"/>
        <end position="796"/>
    </location>
</feature>
<dbReference type="GO" id="GO:0003855">
    <property type="term" value="F:3-dehydroquinate dehydratase activity"/>
    <property type="evidence" value="ECO:0007669"/>
    <property type="project" value="InterPro"/>
</dbReference>
<dbReference type="InterPro" id="IPR001381">
    <property type="entry name" value="DHquinase_I"/>
</dbReference>
<keyword evidence="5" id="KW-1185">Reference proteome</keyword>
<dbReference type="GO" id="GO:0050661">
    <property type="term" value="F:NADP binding"/>
    <property type="evidence" value="ECO:0007669"/>
    <property type="project" value="TreeGrafter"/>
</dbReference>
<evidence type="ECO:0000259" key="2">
    <source>
        <dbReference type="Pfam" id="PF08501"/>
    </source>
</evidence>
<dbReference type="Proteomes" id="UP001054902">
    <property type="component" value="Unassembled WGS sequence"/>
</dbReference>
<dbReference type="EMBL" id="BLLK01000020">
    <property type="protein sequence ID" value="GFH45094.1"/>
    <property type="molecule type" value="Genomic_DNA"/>
</dbReference>
<dbReference type="Pfam" id="PF01487">
    <property type="entry name" value="DHquinase_I"/>
    <property type="match status" value="1"/>
</dbReference>
<proteinExistence type="predicted"/>
<dbReference type="InterPro" id="IPR022893">
    <property type="entry name" value="Shikimate_DH_fam"/>
</dbReference>
<organism evidence="4 5">
    <name type="scientific">Chaetoceros tenuissimus</name>
    <dbReference type="NCBI Taxonomy" id="426638"/>
    <lineage>
        <taxon>Eukaryota</taxon>
        <taxon>Sar</taxon>
        <taxon>Stramenopiles</taxon>
        <taxon>Ochrophyta</taxon>
        <taxon>Bacillariophyta</taxon>
        <taxon>Coscinodiscophyceae</taxon>
        <taxon>Chaetocerotophycidae</taxon>
        <taxon>Chaetocerotales</taxon>
        <taxon>Chaetocerotaceae</taxon>
        <taxon>Chaetoceros</taxon>
    </lineage>
</organism>
<dbReference type="InterPro" id="IPR036291">
    <property type="entry name" value="NAD(P)-bd_dom_sf"/>
</dbReference>
<name>A0AAD3H073_9STRA</name>
<dbReference type="GO" id="GO:0009423">
    <property type="term" value="P:chorismate biosynthetic process"/>
    <property type="evidence" value="ECO:0007669"/>
    <property type="project" value="TreeGrafter"/>
</dbReference>
<dbReference type="AlphaFoldDB" id="A0AAD3H073"/>
<evidence type="ECO:0000256" key="1">
    <source>
        <dbReference type="SAM" id="SignalP"/>
    </source>
</evidence>
<dbReference type="Gene3D" id="3.40.50.720">
    <property type="entry name" value="NAD(P)-binding Rossmann-like Domain"/>
    <property type="match status" value="1"/>
</dbReference>
<dbReference type="Pfam" id="PF08501">
    <property type="entry name" value="Shikimate_dh_N"/>
    <property type="match status" value="1"/>
</dbReference>
<dbReference type="SUPFAM" id="SSF53223">
    <property type="entry name" value="Aminoacid dehydrogenase-like, N-terminal domain"/>
    <property type="match status" value="1"/>
</dbReference>
<dbReference type="SUPFAM" id="SSF51735">
    <property type="entry name" value="NAD(P)-binding Rossmann-fold domains"/>
    <property type="match status" value="1"/>
</dbReference>
<accession>A0AAD3H073</accession>
<dbReference type="PANTHER" id="PTHR21089">
    <property type="entry name" value="SHIKIMATE DEHYDROGENASE"/>
    <property type="match status" value="1"/>
</dbReference>
<evidence type="ECO:0000313" key="5">
    <source>
        <dbReference type="Proteomes" id="UP001054902"/>
    </source>
</evidence>
<gene>
    <name evidence="4" type="ORF">CTEN210_01568</name>
</gene>